<dbReference type="EMBL" id="JAKFHA010000006">
    <property type="protein sequence ID" value="MCF2528330.1"/>
    <property type="molecule type" value="Genomic_DNA"/>
</dbReference>
<feature type="signal peptide" evidence="11">
    <location>
        <begin position="1"/>
        <end position="32"/>
    </location>
</feature>
<feature type="region of interest" description="Disordered" evidence="10">
    <location>
        <begin position="36"/>
        <end position="69"/>
    </location>
</feature>
<dbReference type="PANTHER" id="PTHR21581:SF33">
    <property type="entry name" value="D-ALANYL-D-ALANINE CARBOXYPEPTIDASE DACB"/>
    <property type="match status" value="1"/>
</dbReference>
<comment type="similarity">
    <text evidence="1 9">Belongs to the peptidase S11 family.</text>
</comment>
<feature type="chain" id="PRO_5041420594" evidence="11">
    <location>
        <begin position="33"/>
        <end position="333"/>
    </location>
</feature>
<evidence type="ECO:0000256" key="1">
    <source>
        <dbReference type="ARBA" id="ARBA00007164"/>
    </source>
</evidence>
<protein>
    <submittedName>
        <fullName evidence="13">Serine hydrolase</fullName>
    </submittedName>
</protein>
<evidence type="ECO:0000256" key="8">
    <source>
        <dbReference type="PIRSR" id="PIRSR618044-2"/>
    </source>
</evidence>
<feature type="compositionally biased region" description="Low complexity" evidence="10">
    <location>
        <begin position="36"/>
        <end position="55"/>
    </location>
</feature>
<evidence type="ECO:0000256" key="5">
    <source>
        <dbReference type="ARBA" id="ARBA00022984"/>
    </source>
</evidence>
<dbReference type="InterPro" id="IPR001967">
    <property type="entry name" value="Peptidase_S11_N"/>
</dbReference>
<keyword evidence="5" id="KW-0573">Peptidoglycan synthesis</keyword>
<dbReference type="SUPFAM" id="SSF56601">
    <property type="entry name" value="beta-lactamase/transpeptidase-like"/>
    <property type="match status" value="1"/>
</dbReference>
<dbReference type="PRINTS" id="PR00725">
    <property type="entry name" value="DADACBPTASE1"/>
</dbReference>
<keyword evidence="4" id="KW-0133">Cell shape</keyword>
<dbReference type="RefSeq" id="WP_235052490.1">
    <property type="nucleotide sequence ID" value="NZ_JAKFHA010000006.1"/>
</dbReference>
<evidence type="ECO:0000313" key="13">
    <source>
        <dbReference type="EMBL" id="MCF2528330.1"/>
    </source>
</evidence>
<dbReference type="GO" id="GO:0009252">
    <property type="term" value="P:peptidoglycan biosynthetic process"/>
    <property type="evidence" value="ECO:0007669"/>
    <property type="project" value="UniProtKB-KW"/>
</dbReference>
<keyword evidence="6" id="KW-0961">Cell wall biogenesis/degradation</keyword>
<evidence type="ECO:0000256" key="3">
    <source>
        <dbReference type="ARBA" id="ARBA00022801"/>
    </source>
</evidence>
<dbReference type="PANTHER" id="PTHR21581">
    <property type="entry name" value="D-ALANYL-D-ALANINE CARBOXYPEPTIDASE"/>
    <property type="match status" value="1"/>
</dbReference>
<gene>
    <name evidence="13" type="ORF">LZ495_14035</name>
</gene>
<dbReference type="Gene3D" id="3.40.710.10">
    <property type="entry name" value="DD-peptidase/beta-lactamase superfamily"/>
    <property type="match status" value="1"/>
</dbReference>
<evidence type="ECO:0000256" key="7">
    <source>
        <dbReference type="PIRSR" id="PIRSR618044-1"/>
    </source>
</evidence>
<feature type="active site" description="Acyl-ester intermediate" evidence="7">
    <location>
        <position position="97"/>
    </location>
</feature>
<organism evidence="13 14">
    <name type="scientific">Yinghuangia soli</name>
    <dbReference type="NCBI Taxonomy" id="2908204"/>
    <lineage>
        <taxon>Bacteria</taxon>
        <taxon>Bacillati</taxon>
        <taxon>Actinomycetota</taxon>
        <taxon>Actinomycetes</taxon>
        <taxon>Kitasatosporales</taxon>
        <taxon>Streptomycetaceae</taxon>
        <taxon>Yinghuangia</taxon>
    </lineage>
</organism>
<keyword evidence="3 13" id="KW-0378">Hydrolase</keyword>
<dbReference type="GO" id="GO:0006508">
    <property type="term" value="P:proteolysis"/>
    <property type="evidence" value="ECO:0007669"/>
    <property type="project" value="InterPro"/>
</dbReference>
<dbReference type="InterPro" id="IPR018044">
    <property type="entry name" value="Peptidase_S11"/>
</dbReference>
<keyword evidence="14" id="KW-1185">Reference proteome</keyword>
<dbReference type="Pfam" id="PF00768">
    <property type="entry name" value="Peptidase_S11"/>
    <property type="match status" value="1"/>
</dbReference>
<dbReference type="GO" id="GO:0009002">
    <property type="term" value="F:serine-type D-Ala-D-Ala carboxypeptidase activity"/>
    <property type="evidence" value="ECO:0007669"/>
    <property type="project" value="InterPro"/>
</dbReference>
<evidence type="ECO:0000313" key="14">
    <source>
        <dbReference type="Proteomes" id="UP001165378"/>
    </source>
</evidence>
<sequence length="333" mass="33986">MHSRQSRTSRLTRSSRAAAAALAAVLAVGAAAGCSTSSTPRAAAVTPAGAGTSAPPTTPAPPKLTPQWPAGGQAALLVDGLGISEANGPVTPVPIASVTKVMTAYAFLKAQPLAADASGPTYTISAEEAAAYGTRVARFESLAKVTAGEKFTQRRALEALMVVSANNIAHEIARWVDGGDAKFVERMNGIARELGMKDTTYTDPSGFDPTTRSTAADQAKLFAAAMKDPAFRQIVATASIKEPGTPEPRPNGNTLLGKDGVIGGKTGFTTPAGANLVFAAEREIEGVRRLVIAAVINQRPAEGTTAEGVTPALESARALITSIGTADAPAPTR</sequence>
<feature type="binding site" evidence="8">
    <location>
        <position position="265"/>
    </location>
    <ligand>
        <name>substrate</name>
    </ligand>
</feature>
<evidence type="ECO:0000256" key="4">
    <source>
        <dbReference type="ARBA" id="ARBA00022960"/>
    </source>
</evidence>
<evidence type="ECO:0000256" key="9">
    <source>
        <dbReference type="RuleBase" id="RU004016"/>
    </source>
</evidence>
<accession>A0AA41U0E3</accession>
<dbReference type="PROSITE" id="PS51257">
    <property type="entry name" value="PROKAR_LIPOPROTEIN"/>
    <property type="match status" value="1"/>
</dbReference>
<evidence type="ECO:0000256" key="10">
    <source>
        <dbReference type="SAM" id="MobiDB-lite"/>
    </source>
</evidence>
<name>A0AA41U0E3_9ACTN</name>
<feature type="domain" description="Peptidase S11 D-alanyl-D-alanine carboxypeptidase A N-terminal" evidence="12">
    <location>
        <begin position="89"/>
        <end position="297"/>
    </location>
</feature>
<evidence type="ECO:0000259" key="12">
    <source>
        <dbReference type="Pfam" id="PF00768"/>
    </source>
</evidence>
<comment type="caution">
    <text evidence="13">The sequence shown here is derived from an EMBL/GenBank/DDBJ whole genome shotgun (WGS) entry which is preliminary data.</text>
</comment>
<keyword evidence="2 11" id="KW-0732">Signal</keyword>
<proteinExistence type="inferred from homology"/>
<dbReference type="Proteomes" id="UP001165378">
    <property type="component" value="Unassembled WGS sequence"/>
</dbReference>
<evidence type="ECO:0000256" key="11">
    <source>
        <dbReference type="SAM" id="SignalP"/>
    </source>
</evidence>
<feature type="active site" evidence="7">
    <location>
        <position position="164"/>
    </location>
</feature>
<dbReference type="GO" id="GO:0071555">
    <property type="term" value="P:cell wall organization"/>
    <property type="evidence" value="ECO:0007669"/>
    <property type="project" value="UniProtKB-KW"/>
</dbReference>
<evidence type="ECO:0000256" key="6">
    <source>
        <dbReference type="ARBA" id="ARBA00023316"/>
    </source>
</evidence>
<dbReference type="InterPro" id="IPR012338">
    <property type="entry name" value="Beta-lactam/transpept-like"/>
</dbReference>
<dbReference type="GO" id="GO:0008360">
    <property type="term" value="P:regulation of cell shape"/>
    <property type="evidence" value="ECO:0007669"/>
    <property type="project" value="UniProtKB-KW"/>
</dbReference>
<feature type="active site" description="Proton acceptor" evidence="7">
    <location>
        <position position="100"/>
    </location>
</feature>
<evidence type="ECO:0000256" key="2">
    <source>
        <dbReference type="ARBA" id="ARBA00022729"/>
    </source>
</evidence>
<dbReference type="AlphaFoldDB" id="A0AA41U0E3"/>
<reference evidence="13" key="1">
    <citation type="submission" date="2022-01" db="EMBL/GenBank/DDBJ databases">
        <title>Genome-Based Taxonomic Classification of the Phylum Actinobacteria.</title>
        <authorList>
            <person name="Gao Y."/>
        </authorList>
    </citation>
    <scope>NUCLEOTIDE SEQUENCE</scope>
    <source>
        <strain evidence="13">KLBMP 8922</strain>
    </source>
</reference>